<dbReference type="Proteomes" id="UP000284379">
    <property type="component" value="Unassembled WGS sequence"/>
</dbReference>
<evidence type="ECO:0000313" key="2">
    <source>
        <dbReference type="EMBL" id="RHB36881.1"/>
    </source>
</evidence>
<accession>A0A413VTK2</accession>
<name>A0A413VTK2_9BACE</name>
<protein>
    <submittedName>
        <fullName evidence="2">DUF3244 domain-containing protein</fullName>
    </submittedName>
</protein>
<evidence type="ECO:0000313" key="3">
    <source>
        <dbReference type="Proteomes" id="UP000284379"/>
    </source>
</evidence>
<gene>
    <name evidence="2" type="ORF">DW888_04770</name>
</gene>
<sequence length="132" mass="14746">MKARIILSLLVCFSCTIIAQENDGGFISLWEQISFSGHWKGDDDIDKDNRSVPFIPITASLENSIISLEFLEAAGDVSITISKANQTIYSHYLLINNLEKYSISVEDYSPGVYLLELTNSYGGHIYGIFEVE</sequence>
<feature type="chain" id="PRO_5019554584" evidence="1">
    <location>
        <begin position="20"/>
        <end position="132"/>
    </location>
</feature>
<reference evidence="2 3" key="1">
    <citation type="submission" date="2018-08" db="EMBL/GenBank/DDBJ databases">
        <title>A genome reference for cultivated species of the human gut microbiota.</title>
        <authorList>
            <person name="Zou Y."/>
            <person name="Xue W."/>
            <person name="Luo G."/>
        </authorList>
    </citation>
    <scope>NUCLEOTIDE SEQUENCE [LARGE SCALE GENOMIC DNA]</scope>
    <source>
        <strain evidence="2 3">AM40-30BH</strain>
    </source>
</reference>
<dbReference type="InterPro" id="IPR021638">
    <property type="entry name" value="DUF3244"/>
</dbReference>
<dbReference type="Gene3D" id="2.60.40.3080">
    <property type="match status" value="1"/>
</dbReference>
<dbReference type="RefSeq" id="WP_122200971.1">
    <property type="nucleotide sequence ID" value="NZ_CABJFV010000003.1"/>
</dbReference>
<evidence type="ECO:0000256" key="1">
    <source>
        <dbReference type="SAM" id="SignalP"/>
    </source>
</evidence>
<dbReference type="EMBL" id="QSGO01000003">
    <property type="protein sequence ID" value="RHB36881.1"/>
    <property type="molecule type" value="Genomic_DNA"/>
</dbReference>
<proteinExistence type="predicted"/>
<organism evidence="2 3">
    <name type="scientific">Bacteroides nordii</name>
    <dbReference type="NCBI Taxonomy" id="291645"/>
    <lineage>
        <taxon>Bacteria</taxon>
        <taxon>Pseudomonadati</taxon>
        <taxon>Bacteroidota</taxon>
        <taxon>Bacteroidia</taxon>
        <taxon>Bacteroidales</taxon>
        <taxon>Bacteroidaceae</taxon>
        <taxon>Bacteroides</taxon>
    </lineage>
</organism>
<comment type="caution">
    <text evidence="2">The sequence shown here is derived from an EMBL/GenBank/DDBJ whole genome shotgun (WGS) entry which is preliminary data.</text>
</comment>
<dbReference type="AlphaFoldDB" id="A0A413VTK2"/>
<feature type="signal peptide" evidence="1">
    <location>
        <begin position="1"/>
        <end position="19"/>
    </location>
</feature>
<dbReference type="Pfam" id="PF11589">
    <property type="entry name" value="DUF3244"/>
    <property type="match status" value="1"/>
</dbReference>
<keyword evidence="1" id="KW-0732">Signal</keyword>